<accession>A0A328F7P0</accession>
<evidence type="ECO:0000313" key="4">
    <source>
        <dbReference type="Proteomes" id="UP000248798"/>
    </source>
</evidence>
<evidence type="ECO:0000256" key="1">
    <source>
        <dbReference type="SAM" id="MobiDB-lite"/>
    </source>
</evidence>
<dbReference type="EMBL" id="CP036313">
    <property type="protein sequence ID" value="QBH12113.1"/>
    <property type="molecule type" value="Genomic_DNA"/>
</dbReference>
<dbReference type="Proteomes" id="UP000293902">
    <property type="component" value="Chromosome"/>
</dbReference>
<reference evidence="2 5" key="2">
    <citation type="submission" date="2019-02" db="EMBL/GenBank/DDBJ databases">
        <title>Complete genome sequence of Desulfobacter hydrogenophilus AcRS1.</title>
        <authorList>
            <person name="Marietou A."/>
            <person name="Lund M.B."/>
            <person name="Marshall I.P.G."/>
            <person name="Schreiber L."/>
            <person name="Jorgensen B."/>
        </authorList>
    </citation>
    <scope>NUCLEOTIDE SEQUENCE [LARGE SCALE GENOMIC DNA]</scope>
    <source>
        <strain evidence="2 5">AcRS1</strain>
    </source>
</reference>
<dbReference type="AlphaFoldDB" id="A0A328F7P0"/>
<dbReference type="EMBL" id="QLNI01000041">
    <property type="protein sequence ID" value="RAM00664.1"/>
    <property type="molecule type" value="Genomic_DNA"/>
</dbReference>
<dbReference type="OrthoDB" id="5432593at2"/>
<keyword evidence="5" id="KW-1185">Reference proteome</keyword>
<dbReference type="RefSeq" id="WP_111959197.1">
    <property type="nucleotide sequence ID" value="NZ_CP036313.1"/>
</dbReference>
<evidence type="ECO:0000313" key="3">
    <source>
        <dbReference type="EMBL" id="RAM00664.1"/>
    </source>
</evidence>
<proteinExistence type="predicted"/>
<dbReference type="InterPro" id="IPR045584">
    <property type="entry name" value="Pilin-like"/>
</dbReference>
<gene>
    <name evidence="3" type="ORF">DO021_17895</name>
    <name evidence="2" type="ORF">EYB58_03740</name>
</gene>
<reference evidence="3 4" key="1">
    <citation type="submission" date="2018-06" db="EMBL/GenBank/DDBJ databases">
        <title>Complete Genome Sequence of Desulfobacter hydrogenophilus (DSM3380).</title>
        <authorList>
            <person name="Marietou A."/>
            <person name="Schreiber L."/>
            <person name="Marshall I."/>
            <person name="Jorgensen B."/>
        </authorList>
    </citation>
    <scope>NUCLEOTIDE SEQUENCE [LARGE SCALE GENOMIC DNA]</scope>
    <source>
        <strain evidence="3 4">DSM 3380</strain>
    </source>
</reference>
<protein>
    <submittedName>
        <fullName evidence="3">General secretion pathway protein GspG</fullName>
    </submittedName>
</protein>
<name>A0A328F7P0_9BACT</name>
<dbReference type="Gene3D" id="3.30.700.10">
    <property type="entry name" value="Glycoprotein, Type 4 Pilin"/>
    <property type="match status" value="1"/>
</dbReference>
<feature type="region of interest" description="Disordered" evidence="1">
    <location>
        <begin position="107"/>
        <end position="126"/>
    </location>
</feature>
<evidence type="ECO:0000313" key="2">
    <source>
        <dbReference type="EMBL" id="QBH12113.1"/>
    </source>
</evidence>
<dbReference type="Proteomes" id="UP000248798">
    <property type="component" value="Unassembled WGS sequence"/>
</dbReference>
<evidence type="ECO:0000313" key="5">
    <source>
        <dbReference type="Proteomes" id="UP000293902"/>
    </source>
</evidence>
<organism evidence="3 4">
    <name type="scientific">Desulfobacter hydrogenophilus</name>
    <dbReference type="NCBI Taxonomy" id="2291"/>
    <lineage>
        <taxon>Bacteria</taxon>
        <taxon>Pseudomonadati</taxon>
        <taxon>Thermodesulfobacteriota</taxon>
        <taxon>Desulfobacteria</taxon>
        <taxon>Desulfobacterales</taxon>
        <taxon>Desulfobacteraceae</taxon>
        <taxon>Desulfobacter</taxon>
    </lineage>
</organism>
<sequence length="126" mass="14250">MVEIIRQLIMGGVALGIIVGNSESILQYYDDTVAMARQVATAGDLRSISLMLDYEFMKRGRLPKKERFGRWLGKNFKENELKAVMVDHWGNDMVYLLSRDGKTYTLQSPGPDGLMDTEDDMTRTGP</sequence>
<dbReference type="SUPFAM" id="SSF54523">
    <property type="entry name" value="Pili subunits"/>
    <property type="match status" value="1"/>
</dbReference>